<dbReference type="Gene3D" id="3.30.160.60">
    <property type="entry name" value="Classic Zinc Finger"/>
    <property type="match status" value="2"/>
</dbReference>
<dbReference type="InParanoid" id="A0A6J3RK94"/>
<dbReference type="SUPFAM" id="SSF57667">
    <property type="entry name" value="beta-beta-alpha zinc fingers"/>
    <property type="match status" value="2"/>
</dbReference>
<evidence type="ECO:0000313" key="12">
    <source>
        <dbReference type="Proteomes" id="UP000245320"/>
    </source>
</evidence>
<dbReference type="FunFam" id="3.30.160.60:FF:000003">
    <property type="entry name" value="Zinc finger protein 3 homolog"/>
    <property type="match status" value="1"/>
</dbReference>
<dbReference type="PANTHER" id="PTHR23232:SF131">
    <property type="entry name" value="KRAB DOMAIN-CONTAINING PROTEIN"/>
    <property type="match status" value="1"/>
</dbReference>
<dbReference type="Gene3D" id="6.10.140.140">
    <property type="match status" value="1"/>
</dbReference>
<dbReference type="PROSITE" id="PS50157">
    <property type="entry name" value="ZINC_FINGER_C2H2_2"/>
    <property type="match status" value="1"/>
</dbReference>
<evidence type="ECO:0000256" key="4">
    <source>
        <dbReference type="ARBA" id="ARBA00022771"/>
    </source>
</evidence>
<dbReference type="GO" id="GO:0005634">
    <property type="term" value="C:nucleus"/>
    <property type="evidence" value="ECO:0007669"/>
    <property type="project" value="UniProtKB-SubCell"/>
</dbReference>
<dbReference type="OrthoDB" id="9808634at2759"/>
<dbReference type="InterPro" id="IPR013087">
    <property type="entry name" value="Znf_C2H2_type"/>
</dbReference>
<dbReference type="GO" id="GO:0006355">
    <property type="term" value="P:regulation of DNA-templated transcription"/>
    <property type="evidence" value="ECO:0007669"/>
    <property type="project" value="InterPro"/>
</dbReference>
<evidence type="ECO:0000313" key="13">
    <source>
        <dbReference type="RefSeq" id="XP_033715206.1"/>
    </source>
</evidence>
<comment type="subcellular location">
    <subcellularLocation>
        <location evidence="1">Nucleus</location>
    </subcellularLocation>
</comment>
<proteinExistence type="predicted"/>
<dbReference type="AlphaFoldDB" id="A0A6J3RK94"/>
<evidence type="ECO:0000256" key="2">
    <source>
        <dbReference type="ARBA" id="ARBA00022723"/>
    </source>
</evidence>
<reference evidence="13" key="1">
    <citation type="submission" date="2025-08" db="UniProtKB">
        <authorList>
            <consortium name="RefSeq"/>
        </authorList>
    </citation>
    <scope>IDENTIFICATION</scope>
    <source>
        <tissue evidence="13">Spleen</tissue>
    </source>
</reference>
<dbReference type="InterPro" id="IPR036236">
    <property type="entry name" value="Znf_C2H2_sf"/>
</dbReference>
<gene>
    <name evidence="13" type="primary">LOC117307505</name>
</gene>
<evidence type="ECO:0000256" key="6">
    <source>
        <dbReference type="ARBA" id="ARBA00023015"/>
    </source>
</evidence>
<protein>
    <submittedName>
        <fullName evidence="13">Zinc finger protein 487</fullName>
    </submittedName>
</protein>
<sequence length="298" mass="35075">MNRSQGPVSFEGVSMGFTQEEWQHLDPAQRTLYRDVMLENYSHLISVGYCVIKPEAIFKLQQGEEPWMLEEESQSQSHPDFCIVDLMEKSQEKEDQRWWKVGFVNNKTPTKERNSVLGKTFSLDTNFILSRKIPGKYDSYGMNLDSLSELIISNRHSFVRQLDEFNTHGKLLLCTKHKNSHSREKSLEYDRTGKAISQNEDLFQHQDTQTLKIPFEYTECRKAFNERETFITYKRESSWEKPYGCNEHVKAFSDRPTFSVHQGTHTRENHYELNDCGRWSLHEKSILNKHHGVIMGKR</sequence>
<accession>A0A6J3RK94</accession>
<dbReference type="InterPro" id="IPR050169">
    <property type="entry name" value="Krueppel_C2H2_ZnF"/>
</dbReference>
<keyword evidence="3" id="KW-0677">Repeat</keyword>
<dbReference type="FunCoup" id="A0A6J3RK94">
    <property type="interactions" value="260"/>
</dbReference>
<evidence type="ECO:0000259" key="11">
    <source>
        <dbReference type="PROSITE" id="PS50805"/>
    </source>
</evidence>
<evidence type="ECO:0000259" key="10">
    <source>
        <dbReference type="PROSITE" id="PS50157"/>
    </source>
</evidence>
<keyword evidence="8" id="KW-0539">Nucleus</keyword>
<evidence type="ECO:0000256" key="9">
    <source>
        <dbReference type="PROSITE-ProRule" id="PRU00042"/>
    </source>
</evidence>
<evidence type="ECO:0000256" key="5">
    <source>
        <dbReference type="ARBA" id="ARBA00022833"/>
    </source>
</evidence>
<dbReference type="CDD" id="cd07765">
    <property type="entry name" value="KRAB_A-box"/>
    <property type="match status" value="1"/>
</dbReference>
<dbReference type="GO" id="GO:0008270">
    <property type="term" value="F:zinc ion binding"/>
    <property type="evidence" value="ECO:0007669"/>
    <property type="project" value="UniProtKB-KW"/>
</dbReference>
<keyword evidence="2" id="KW-0479">Metal-binding</keyword>
<keyword evidence="6" id="KW-0805">Transcription regulation</keyword>
<dbReference type="SMART" id="SM00349">
    <property type="entry name" value="KRAB"/>
    <property type="match status" value="1"/>
</dbReference>
<dbReference type="RefSeq" id="XP_033715206.1">
    <property type="nucleotide sequence ID" value="XM_033859315.1"/>
</dbReference>
<keyword evidence="4 9" id="KW-0863">Zinc-finger</keyword>
<feature type="domain" description="C2H2-type" evidence="10">
    <location>
        <begin position="243"/>
        <end position="270"/>
    </location>
</feature>
<evidence type="ECO:0000256" key="1">
    <source>
        <dbReference type="ARBA" id="ARBA00004123"/>
    </source>
</evidence>
<dbReference type="InterPro" id="IPR001909">
    <property type="entry name" value="KRAB"/>
</dbReference>
<dbReference type="Proteomes" id="UP000245320">
    <property type="component" value="Chromosome 6"/>
</dbReference>
<organism evidence="12 13">
    <name type="scientific">Tursiops truncatus</name>
    <name type="common">Atlantic bottle-nosed dolphin</name>
    <name type="synonym">Delphinus truncatus</name>
    <dbReference type="NCBI Taxonomy" id="9739"/>
    <lineage>
        <taxon>Eukaryota</taxon>
        <taxon>Metazoa</taxon>
        <taxon>Chordata</taxon>
        <taxon>Craniata</taxon>
        <taxon>Vertebrata</taxon>
        <taxon>Euteleostomi</taxon>
        <taxon>Mammalia</taxon>
        <taxon>Eutheria</taxon>
        <taxon>Laurasiatheria</taxon>
        <taxon>Artiodactyla</taxon>
        <taxon>Whippomorpha</taxon>
        <taxon>Cetacea</taxon>
        <taxon>Odontoceti</taxon>
        <taxon>Delphinidae</taxon>
        <taxon>Tursiops</taxon>
    </lineage>
</organism>
<evidence type="ECO:0000256" key="8">
    <source>
        <dbReference type="ARBA" id="ARBA00023242"/>
    </source>
</evidence>
<dbReference type="SUPFAM" id="SSF109640">
    <property type="entry name" value="KRAB domain (Kruppel-associated box)"/>
    <property type="match status" value="1"/>
</dbReference>
<dbReference type="PANTHER" id="PTHR23232">
    <property type="entry name" value="KRAB DOMAIN C2H2 ZINC FINGER"/>
    <property type="match status" value="1"/>
</dbReference>
<dbReference type="PROSITE" id="PS50805">
    <property type="entry name" value="KRAB"/>
    <property type="match status" value="1"/>
</dbReference>
<keyword evidence="7" id="KW-0804">Transcription</keyword>
<keyword evidence="5" id="KW-0862">Zinc</keyword>
<evidence type="ECO:0000256" key="3">
    <source>
        <dbReference type="ARBA" id="ARBA00022737"/>
    </source>
</evidence>
<name>A0A6J3RK94_TURTR</name>
<dbReference type="InterPro" id="IPR036051">
    <property type="entry name" value="KRAB_dom_sf"/>
</dbReference>
<keyword evidence="12" id="KW-1185">Reference proteome</keyword>
<dbReference type="Pfam" id="PF01352">
    <property type="entry name" value="KRAB"/>
    <property type="match status" value="1"/>
</dbReference>
<feature type="domain" description="KRAB" evidence="11">
    <location>
        <begin position="8"/>
        <end position="79"/>
    </location>
</feature>
<evidence type="ECO:0000256" key="7">
    <source>
        <dbReference type="ARBA" id="ARBA00023163"/>
    </source>
</evidence>